<comment type="similarity">
    <text evidence="1 13">Belongs to the RuvC family.</text>
</comment>
<proteinExistence type="inferred from homology"/>
<dbReference type="InterPro" id="IPR002176">
    <property type="entry name" value="X-over_junc_endoDNase_RuvC"/>
</dbReference>
<dbReference type="CDD" id="cd16962">
    <property type="entry name" value="RuvC"/>
    <property type="match status" value="1"/>
</dbReference>
<dbReference type="GO" id="GO:0005737">
    <property type="term" value="C:cytoplasm"/>
    <property type="evidence" value="ECO:0007669"/>
    <property type="project" value="UniProtKB-SubCell"/>
</dbReference>
<dbReference type="NCBIfam" id="NF000711">
    <property type="entry name" value="PRK00039.2-1"/>
    <property type="match status" value="1"/>
</dbReference>
<reference evidence="15 16" key="1">
    <citation type="submission" date="2019-09" db="EMBL/GenBank/DDBJ databases">
        <title>Characterisation of the sponge microbiome using genome-centric metagenomics.</title>
        <authorList>
            <person name="Engelberts J.P."/>
            <person name="Robbins S.J."/>
            <person name="De Goeij J.M."/>
            <person name="Aranda M."/>
            <person name="Bell S.C."/>
            <person name="Webster N.S."/>
        </authorList>
    </citation>
    <scope>NUCLEOTIDE SEQUENCE [LARGE SCALE GENOMIC DNA]</scope>
    <source>
        <strain evidence="15">SB0662_bin_43</strain>
    </source>
</reference>
<evidence type="ECO:0000256" key="7">
    <source>
        <dbReference type="ARBA" id="ARBA00022801"/>
    </source>
</evidence>
<comment type="function">
    <text evidence="13">The RuvA-RuvB-RuvC complex processes Holliday junction (HJ) DNA during genetic recombination and DNA repair. Endonuclease that resolves HJ intermediates. Cleaves cruciform DNA by making single-stranded nicks across the HJ at symmetrical positions within the homologous arms, yielding a 5'-phosphate and a 3'-hydroxyl group; requires a central core of homology in the junction. The consensus cleavage sequence is 5'-(A/T)TT(C/G)-3'. Cleavage occurs on the 3'-side of the TT dinucleotide at the point of strand exchange. HJ branch migration catalyzed by RuvA-RuvB allows RuvC to scan DNA until it finds its consensus sequence, where it cleaves and resolves the cruciform DNA.</text>
</comment>
<dbReference type="EMBL" id="VXOY01000023">
    <property type="protein sequence ID" value="MYE38410.1"/>
    <property type="molecule type" value="Genomic_DNA"/>
</dbReference>
<dbReference type="InterPro" id="IPR020563">
    <property type="entry name" value="X-over_junc_endoDNase_Mg_BS"/>
</dbReference>
<evidence type="ECO:0000256" key="2">
    <source>
        <dbReference type="ARBA" id="ARBA00022490"/>
    </source>
</evidence>
<comment type="catalytic activity">
    <reaction evidence="12 13">
        <text>Endonucleolytic cleavage at a junction such as a reciprocal single-stranded crossover between two homologous DNA duplexes (Holliday junction).</text>
        <dbReference type="EC" id="3.1.21.10"/>
    </reaction>
</comment>
<dbReference type="NCBIfam" id="TIGR00228">
    <property type="entry name" value="ruvC"/>
    <property type="match status" value="1"/>
</dbReference>
<organism evidence="15 16">
    <name type="scientific">Candidatus Spechtbacteria bacterium SB0662_bin_43</name>
    <dbReference type="NCBI Taxonomy" id="2604897"/>
    <lineage>
        <taxon>Bacteria</taxon>
        <taxon>Candidatus Spechtiibacteriota</taxon>
    </lineage>
</organism>
<keyword evidence="10 13" id="KW-0233">DNA recombination</keyword>
<accession>A0A845D9M4</accession>
<dbReference type="PROSITE" id="PS01321">
    <property type="entry name" value="RUVC"/>
    <property type="match status" value="1"/>
</dbReference>
<keyword evidence="5 13" id="KW-0255">Endonuclease</keyword>
<dbReference type="PANTHER" id="PTHR30194:SF3">
    <property type="entry name" value="CROSSOVER JUNCTION ENDODEOXYRIBONUCLEASE RUVC"/>
    <property type="match status" value="1"/>
</dbReference>
<evidence type="ECO:0000256" key="3">
    <source>
        <dbReference type="ARBA" id="ARBA00022722"/>
    </source>
</evidence>
<dbReference type="SUPFAM" id="SSF53098">
    <property type="entry name" value="Ribonuclease H-like"/>
    <property type="match status" value="1"/>
</dbReference>
<keyword evidence="2 13" id="KW-0963">Cytoplasm</keyword>
<feature type="active site" evidence="13">
    <location>
        <position position="13"/>
    </location>
</feature>
<evidence type="ECO:0000313" key="16">
    <source>
        <dbReference type="Proteomes" id="UP000449092"/>
    </source>
</evidence>
<feature type="active site" evidence="13">
    <location>
        <position position="72"/>
    </location>
</feature>
<keyword evidence="4 13" id="KW-0479">Metal-binding</keyword>
<evidence type="ECO:0000256" key="4">
    <source>
        <dbReference type="ARBA" id="ARBA00022723"/>
    </source>
</evidence>
<dbReference type="Proteomes" id="UP000449092">
    <property type="component" value="Unassembled WGS sequence"/>
</dbReference>
<evidence type="ECO:0000313" key="15">
    <source>
        <dbReference type="EMBL" id="MYE38410.1"/>
    </source>
</evidence>
<evidence type="ECO:0000256" key="10">
    <source>
        <dbReference type="ARBA" id="ARBA00023172"/>
    </source>
</evidence>
<comment type="subcellular location">
    <subcellularLocation>
        <location evidence="13">Cytoplasm</location>
    </subcellularLocation>
</comment>
<dbReference type="GO" id="GO:0003677">
    <property type="term" value="F:DNA binding"/>
    <property type="evidence" value="ECO:0007669"/>
    <property type="project" value="UniProtKB-KW"/>
</dbReference>
<evidence type="ECO:0000256" key="1">
    <source>
        <dbReference type="ARBA" id="ARBA00009518"/>
    </source>
</evidence>
<dbReference type="InterPro" id="IPR012337">
    <property type="entry name" value="RNaseH-like_sf"/>
</dbReference>
<dbReference type="GO" id="GO:0006310">
    <property type="term" value="P:DNA recombination"/>
    <property type="evidence" value="ECO:0007669"/>
    <property type="project" value="UniProtKB-UniRule"/>
</dbReference>
<dbReference type="GO" id="GO:0006281">
    <property type="term" value="P:DNA repair"/>
    <property type="evidence" value="ECO:0007669"/>
    <property type="project" value="UniProtKB-UniRule"/>
</dbReference>
<dbReference type="InterPro" id="IPR036397">
    <property type="entry name" value="RNaseH_sf"/>
</dbReference>
<feature type="active site" evidence="13">
    <location>
        <position position="145"/>
    </location>
</feature>
<feature type="binding site" evidence="13">
    <location>
        <position position="13"/>
    </location>
    <ligand>
        <name>Mg(2+)</name>
        <dbReference type="ChEBI" id="CHEBI:18420"/>
        <label>1</label>
    </ligand>
</feature>
<evidence type="ECO:0000256" key="6">
    <source>
        <dbReference type="ARBA" id="ARBA00022763"/>
    </source>
</evidence>
<dbReference type="GO" id="GO:0048476">
    <property type="term" value="C:Holliday junction resolvase complex"/>
    <property type="evidence" value="ECO:0007669"/>
    <property type="project" value="UniProtKB-UniRule"/>
</dbReference>
<dbReference type="FunFam" id="3.30.420.10:FF:000002">
    <property type="entry name" value="Crossover junction endodeoxyribonuclease RuvC"/>
    <property type="match status" value="1"/>
</dbReference>
<comment type="subunit">
    <text evidence="13">Homodimer which binds Holliday junction (HJ) DNA. The HJ becomes 2-fold symmetrical on binding to RuvC with unstacked arms; it has a different conformation from HJ DNA in complex with RuvA. In the full resolvosome a probable DNA-RuvA(4)-RuvB(12)-RuvC(2) complex forms which resolves the HJ.</text>
</comment>
<evidence type="ECO:0000256" key="5">
    <source>
        <dbReference type="ARBA" id="ARBA00022759"/>
    </source>
</evidence>
<evidence type="ECO:0000256" key="11">
    <source>
        <dbReference type="ARBA" id="ARBA00023204"/>
    </source>
</evidence>
<evidence type="ECO:0000256" key="14">
    <source>
        <dbReference type="NCBIfam" id="TIGR00228"/>
    </source>
</evidence>
<feature type="binding site" evidence="13">
    <location>
        <position position="145"/>
    </location>
    <ligand>
        <name>Mg(2+)</name>
        <dbReference type="ChEBI" id="CHEBI:18420"/>
        <label>1</label>
    </ligand>
</feature>
<evidence type="ECO:0000256" key="13">
    <source>
        <dbReference type="HAMAP-Rule" id="MF_00034"/>
    </source>
</evidence>
<comment type="caution">
    <text evidence="15">The sequence shown here is derived from an EMBL/GenBank/DDBJ whole genome shotgun (WGS) entry which is preliminary data.</text>
</comment>
<dbReference type="PANTHER" id="PTHR30194">
    <property type="entry name" value="CROSSOVER JUNCTION ENDODEOXYRIBONUCLEASE RUVC"/>
    <property type="match status" value="1"/>
</dbReference>
<keyword evidence="11 13" id="KW-0234">DNA repair</keyword>
<keyword evidence="9 13" id="KW-0238">DNA-binding</keyword>
<sequence length="167" mass="18289">MKKIQSSIVLGIDLGTTRMGFGILQSNDPPRVIQQGIVPVSGSAPFSVQLDEIYRYVQSLLDTHNPNIIAFEDVFFVKNKKTALDIASVRGVILLVAAHSKVEIVRYTPLQVKQAVTGWGRADKKQVQSMVQTILKLPEAPKPDDVSDALAVALCCLHSHQSLIESQ</sequence>
<dbReference type="PRINTS" id="PR00696">
    <property type="entry name" value="RSOLVASERUVC"/>
</dbReference>
<keyword evidence="7 13" id="KW-0378">Hydrolase</keyword>
<evidence type="ECO:0000256" key="9">
    <source>
        <dbReference type="ARBA" id="ARBA00023125"/>
    </source>
</evidence>
<dbReference type="GO" id="GO:0000287">
    <property type="term" value="F:magnesium ion binding"/>
    <property type="evidence" value="ECO:0007669"/>
    <property type="project" value="UniProtKB-UniRule"/>
</dbReference>
<keyword evidence="3 13" id="KW-0540">Nuclease</keyword>
<name>A0A845D9M4_9BACT</name>
<evidence type="ECO:0000256" key="8">
    <source>
        <dbReference type="ARBA" id="ARBA00022842"/>
    </source>
</evidence>
<keyword evidence="6 13" id="KW-0227">DNA damage</keyword>
<dbReference type="Gene3D" id="3.30.420.10">
    <property type="entry name" value="Ribonuclease H-like superfamily/Ribonuclease H"/>
    <property type="match status" value="1"/>
</dbReference>
<dbReference type="EC" id="3.1.21.10" evidence="13 14"/>
<comment type="cofactor">
    <cofactor evidence="13">
        <name>Mg(2+)</name>
        <dbReference type="ChEBI" id="CHEBI:18420"/>
    </cofactor>
    <text evidence="13">Binds 2 Mg(2+) ion per subunit.</text>
</comment>
<dbReference type="Pfam" id="PF02075">
    <property type="entry name" value="RuvC"/>
    <property type="match status" value="1"/>
</dbReference>
<gene>
    <name evidence="13 15" type="primary">ruvC</name>
    <name evidence="15" type="ORF">F4X82_02755</name>
</gene>
<dbReference type="AlphaFoldDB" id="A0A845D9M4"/>
<evidence type="ECO:0000256" key="12">
    <source>
        <dbReference type="ARBA" id="ARBA00029354"/>
    </source>
</evidence>
<dbReference type="GO" id="GO:0008821">
    <property type="term" value="F:crossover junction DNA endonuclease activity"/>
    <property type="evidence" value="ECO:0007669"/>
    <property type="project" value="UniProtKB-UniRule"/>
</dbReference>
<dbReference type="HAMAP" id="MF_00034">
    <property type="entry name" value="RuvC"/>
    <property type="match status" value="1"/>
</dbReference>
<keyword evidence="8 13" id="KW-0460">Magnesium</keyword>
<protein>
    <recommendedName>
        <fullName evidence="13 14">Crossover junction endodeoxyribonuclease RuvC</fullName>
        <ecNumber evidence="13 14">3.1.21.10</ecNumber>
    </recommendedName>
    <alternativeName>
        <fullName evidence="13">Holliday junction nuclease RuvC</fullName>
    </alternativeName>
    <alternativeName>
        <fullName evidence="13">Holliday junction resolvase RuvC</fullName>
    </alternativeName>
</protein>
<feature type="binding site" evidence="13">
    <location>
        <position position="72"/>
    </location>
    <ligand>
        <name>Mg(2+)</name>
        <dbReference type="ChEBI" id="CHEBI:18420"/>
        <label>2</label>
    </ligand>
</feature>